<keyword evidence="2" id="KW-1185">Reference proteome</keyword>
<evidence type="ECO:0000313" key="2">
    <source>
        <dbReference type="Proteomes" id="UP000199340"/>
    </source>
</evidence>
<dbReference type="RefSeq" id="WP_090026433.1">
    <property type="nucleotide sequence ID" value="NZ_FNEB01000001.1"/>
</dbReference>
<reference evidence="1 2" key="1">
    <citation type="submission" date="2016-10" db="EMBL/GenBank/DDBJ databases">
        <authorList>
            <person name="de Groot N.N."/>
        </authorList>
    </citation>
    <scope>NUCLEOTIDE SEQUENCE [LARGE SCALE GENOMIC DNA]</scope>
    <source>
        <strain evidence="1 2">DSM 28010</strain>
    </source>
</reference>
<protein>
    <recommendedName>
        <fullName evidence="3">Lipopolysaccharide biosynthesis protein, LPS:glycosyltransferase</fullName>
    </recommendedName>
</protein>
<gene>
    <name evidence="1" type="ORF">SAMN05421850_101681</name>
</gene>
<accession>A0A1G8HX61</accession>
<sequence length="292" mass="34055">MADAQVAFVLYGDYYHPIFVKSLVSQIRSKTALDLDFVCLTDRLDRDLGADVRLVVHPGLAQGLDMERLREGCKFKLGLFHPDVLSPDLPTFFFDLDTMITGDIAELLAIYEKNPGIYLLPFHMVQVWKYPWIERTFRKGKYFYGTSSMMLFKPRDFYGIYEDFQRYYDIVSENRRPLTPGESRAWSTDEQFICWSAQGRTRGFSLRKFARFRRGFSAPYWPWLARLKTRLGLNPYRSRALIGLTFDGAPFKPSLLANCKPGDLLQERKHFVYWDFPDYQEHWKALVSAGAG</sequence>
<name>A0A1G8HX61_9RHOB</name>
<organism evidence="1 2">
    <name type="scientific">Lutimaribacter saemankumensis</name>
    <dbReference type="NCBI Taxonomy" id="490829"/>
    <lineage>
        <taxon>Bacteria</taxon>
        <taxon>Pseudomonadati</taxon>
        <taxon>Pseudomonadota</taxon>
        <taxon>Alphaproteobacteria</taxon>
        <taxon>Rhodobacterales</taxon>
        <taxon>Roseobacteraceae</taxon>
        <taxon>Lutimaribacter</taxon>
    </lineage>
</organism>
<evidence type="ECO:0008006" key="3">
    <source>
        <dbReference type="Google" id="ProtNLM"/>
    </source>
</evidence>
<evidence type="ECO:0000313" key="1">
    <source>
        <dbReference type="EMBL" id="SDI11204.1"/>
    </source>
</evidence>
<proteinExistence type="predicted"/>
<dbReference type="AlphaFoldDB" id="A0A1G8HX61"/>
<dbReference type="Proteomes" id="UP000199340">
    <property type="component" value="Unassembled WGS sequence"/>
</dbReference>
<dbReference type="OrthoDB" id="7642434at2"/>
<dbReference type="EMBL" id="FNEB01000001">
    <property type="protein sequence ID" value="SDI11204.1"/>
    <property type="molecule type" value="Genomic_DNA"/>
</dbReference>